<proteinExistence type="predicted"/>
<organism evidence="1 2">
    <name type="scientific">Camellia sinensis var. sinensis</name>
    <name type="common">China tea</name>
    <dbReference type="NCBI Taxonomy" id="542762"/>
    <lineage>
        <taxon>Eukaryota</taxon>
        <taxon>Viridiplantae</taxon>
        <taxon>Streptophyta</taxon>
        <taxon>Embryophyta</taxon>
        <taxon>Tracheophyta</taxon>
        <taxon>Spermatophyta</taxon>
        <taxon>Magnoliopsida</taxon>
        <taxon>eudicotyledons</taxon>
        <taxon>Gunneridae</taxon>
        <taxon>Pentapetalae</taxon>
        <taxon>asterids</taxon>
        <taxon>Ericales</taxon>
        <taxon>Theaceae</taxon>
        <taxon>Camellia</taxon>
    </lineage>
</organism>
<name>A0A4S4D6R6_CAMSN</name>
<dbReference type="Proteomes" id="UP000306102">
    <property type="component" value="Unassembled WGS sequence"/>
</dbReference>
<dbReference type="AlphaFoldDB" id="A0A4S4D6R6"/>
<gene>
    <name evidence="1" type="ORF">TEA_013408</name>
</gene>
<sequence length="182" mass="19081">MRVGAVGWVYECVAVIGSMSSSGVVAGEAGFGRGEGMSVSAAKELRFEAEAQAQAQAYASYYPYMGGMQNSMYVPVVNAIGGTSITPSEFIRSTPGSLMSAPTQIFGSGSLTPSGSNACTPGMNDGHYRHFIYEVNFGNKIGIYFCAWVIYFFMVAKTLNTTTVCDNLGDSVPSAPDLAGPA</sequence>
<comment type="caution">
    <text evidence="1">The sequence shown here is derived from an EMBL/GenBank/DDBJ whole genome shotgun (WGS) entry which is preliminary data.</text>
</comment>
<dbReference type="EMBL" id="SDRB02012316">
    <property type="protein sequence ID" value="THF98102.1"/>
    <property type="molecule type" value="Genomic_DNA"/>
</dbReference>
<evidence type="ECO:0000313" key="1">
    <source>
        <dbReference type="EMBL" id="THF98102.1"/>
    </source>
</evidence>
<protein>
    <submittedName>
        <fullName evidence="1">Uncharacterized protein</fullName>
    </submittedName>
</protein>
<evidence type="ECO:0000313" key="2">
    <source>
        <dbReference type="Proteomes" id="UP000306102"/>
    </source>
</evidence>
<accession>A0A4S4D6R6</accession>
<keyword evidence="2" id="KW-1185">Reference proteome</keyword>
<reference evidence="1 2" key="1">
    <citation type="journal article" date="2018" name="Proc. Natl. Acad. Sci. U.S.A.">
        <title>Draft genome sequence of Camellia sinensis var. sinensis provides insights into the evolution of the tea genome and tea quality.</title>
        <authorList>
            <person name="Wei C."/>
            <person name="Yang H."/>
            <person name="Wang S."/>
            <person name="Zhao J."/>
            <person name="Liu C."/>
            <person name="Gao L."/>
            <person name="Xia E."/>
            <person name="Lu Y."/>
            <person name="Tai Y."/>
            <person name="She G."/>
            <person name="Sun J."/>
            <person name="Cao H."/>
            <person name="Tong W."/>
            <person name="Gao Q."/>
            <person name="Li Y."/>
            <person name="Deng W."/>
            <person name="Jiang X."/>
            <person name="Wang W."/>
            <person name="Chen Q."/>
            <person name="Zhang S."/>
            <person name="Li H."/>
            <person name="Wu J."/>
            <person name="Wang P."/>
            <person name="Li P."/>
            <person name="Shi C."/>
            <person name="Zheng F."/>
            <person name="Jian J."/>
            <person name="Huang B."/>
            <person name="Shan D."/>
            <person name="Shi M."/>
            <person name="Fang C."/>
            <person name="Yue Y."/>
            <person name="Li F."/>
            <person name="Li D."/>
            <person name="Wei S."/>
            <person name="Han B."/>
            <person name="Jiang C."/>
            <person name="Yin Y."/>
            <person name="Xia T."/>
            <person name="Zhang Z."/>
            <person name="Bennetzen J.L."/>
            <person name="Zhao S."/>
            <person name="Wan X."/>
        </authorList>
    </citation>
    <scope>NUCLEOTIDE SEQUENCE [LARGE SCALE GENOMIC DNA]</scope>
    <source>
        <strain evidence="2">cv. Shuchazao</strain>
        <tissue evidence="1">Leaf</tissue>
    </source>
</reference>